<proteinExistence type="predicted"/>
<sequence>DIAFDVDSFELPPPLRGSLLRSGYQGSEYVEIHLKDCFRLLRVPLRSTLG</sequence>
<reference evidence="1" key="1">
    <citation type="journal article" date="2012" name="PLoS ONE">
        <title>Gene sets for utilization of primary and secondary nutrition supplies in the distal gut of endangered iberian lynx.</title>
        <authorList>
            <person name="Alcaide M."/>
            <person name="Messina E."/>
            <person name="Richter M."/>
            <person name="Bargiela R."/>
            <person name="Peplies J."/>
            <person name="Huws S.A."/>
            <person name="Newbold C.J."/>
            <person name="Golyshin P.N."/>
            <person name="Simon M.A."/>
            <person name="Lopez G."/>
            <person name="Yakimov M.M."/>
            <person name="Ferrer M."/>
        </authorList>
    </citation>
    <scope>NUCLEOTIDE SEQUENCE</scope>
</reference>
<evidence type="ECO:0000313" key="1">
    <source>
        <dbReference type="EMBL" id="EJX01112.1"/>
    </source>
</evidence>
<comment type="caution">
    <text evidence="1">The sequence shown here is derived from an EMBL/GenBank/DDBJ whole genome shotgun (WGS) entry which is preliminary data.</text>
</comment>
<protein>
    <submittedName>
        <fullName evidence="1">Uncharacterized protein</fullName>
    </submittedName>
</protein>
<feature type="non-terminal residue" evidence="1">
    <location>
        <position position="1"/>
    </location>
</feature>
<gene>
    <name evidence="1" type="ORF">EVA_10781</name>
</gene>
<accession>J9G1N8</accession>
<dbReference type="EMBL" id="AMCI01003095">
    <property type="protein sequence ID" value="EJX01112.1"/>
    <property type="molecule type" value="Genomic_DNA"/>
</dbReference>
<organism evidence="1">
    <name type="scientific">gut metagenome</name>
    <dbReference type="NCBI Taxonomy" id="749906"/>
    <lineage>
        <taxon>unclassified sequences</taxon>
        <taxon>metagenomes</taxon>
        <taxon>organismal metagenomes</taxon>
    </lineage>
</organism>
<dbReference type="AlphaFoldDB" id="J9G1N8"/>
<name>J9G1N8_9ZZZZ</name>